<dbReference type="GeneID" id="106457017"/>
<sequence length="427" mass="51432">MAVDDERTEIIERFHKEGLDHKLPDHIKLVHVWRWLVDAETNCISLRHQLDKVRRQQGEELKEVDIYVERIRKLSDQKIYELEEENKRLRDELDLEDRENGEIVSREIRQMLIQEGLSEIANLGVSEQFAYLIVERTRMKEELEQERESRYKREHTPWMTSNLPDSVKLNSPQVQKMLEQQKDEYEEELKHQQETMRLLKQQLRQFHENELSQVKQEKSLIEEELISAKKKIEALVHQLAKSEDRGEETELLWIRNILNGGLQQQVDELELERDELKCRCHEQQRNIRELGERIRLLEKTNTQLELDNETLAYKLSESLVQYDELEDYLRKEKTKARRESMVVQKSSQMDSFHSSLDYRKSSHQESVMAEKIERLQGEINQLQTQLSSEGQQLEIFTLKYEQRKARYKERMRQLKDYITRDHTYSSV</sequence>
<keyword evidence="1" id="KW-0175">Coiled coil</keyword>
<accession>A0ABM1S4I6</accession>
<name>A0ABM1S4I6_LIMPO</name>
<dbReference type="Proteomes" id="UP000694941">
    <property type="component" value="Unplaced"/>
</dbReference>
<evidence type="ECO:0000256" key="1">
    <source>
        <dbReference type="SAM" id="Coils"/>
    </source>
</evidence>
<dbReference type="PANTHER" id="PTHR34479:SF1">
    <property type="entry name" value="COILED-COIL DOMAIN-CONTAINING PROTEIN 30"/>
    <property type="match status" value="1"/>
</dbReference>
<dbReference type="RefSeq" id="XP_022238541.1">
    <property type="nucleotide sequence ID" value="XM_022382833.1"/>
</dbReference>
<dbReference type="PANTHER" id="PTHR34479">
    <property type="entry name" value="COILED-COIL DOMAIN-CONTAINING PROTEIN 30"/>
    <property type="match status" value="1"/>
</dbReference>
<feature type="coiled-coil region" evidence="1">
    <location>
        <begin position="36"/>
        <end position="99"/>
    </location>
</feature>
<organism evidence="2 3">
    <name type="scientific">Limulus polyphemus</name>
    <name type="common">Atlantic horseshoe crab</name>
    <dbReference type="NCBI Taxonomy" id="6850"/>
    <lineage>
        <taxon>Eukaryota</taxon>
        <taxon>Metazoa</taxon>
        <taxon>Ecdysozoa</taxon>
        <taxon>Arthropoda</taxon>
        <taxon>Chelicerata</taxon>
        <taxon>Merostomata</taxon>
        <taxon>Xiphosura</taxon>
        <taxon>Limulidae</taxon>
        <taxon>Limulus</taxon>
    </lineage>
</organism>
<gene>
    <name evidence="3" type="primary">LOC106457017</name>
</gene>
<reference evidence="3" key="1">
    <citation type="submission" date="2025-08" db="UniProtKB">
        <authorList>
            <consortium name="RefSeq"/>
        </authorList>
    </citation>
    <scope>IDENTIFICATION</scope>
    <source>
        <tissue evidence="3">Muscle</tissue>
    </source>
</reference>
<evidence type="ECO:0000313" key="3">
    <source>
        <dbReference type="RefSeq" id="XP_022238541.1"/>
    </source>
</evidence>
<protein>
    <submittedName>
        <fullName evidence="3">Uncharacterized protein LOC106457017</fullName>
    </submittedName>
</protein>
<evidence type="ECO:0000313" key="2">
    <source>
        <dbReference type="Proteomes" id="UP000694941"/>
    </source>
</evidence>
<proteinExistence type="predicted"/>
<dbReference type="InterPro" id="IPR052825">
    <property type="entry name" value="CCD-Prefoldin_beta-like"/>
</dbReference>
<feature type="coiled-coil region" evidence="1">
    <location>
        <begin position="175"/>
        <end position="307"/>
    </location>
</feature>
<feature type="coiled-coil region" evidence="1">
    <location>
        <begin position="365"/>
        <end position="392"/>
    </location>
</feature>
<keyword evidence="2" id="KW-1185">Reference proteome</keyword>